<feature type="region of interest" description="Disordered" evidence="1">
    <location>
        <begin position="643"/>
        <end position="682"/>
    </location>
</feature>
<dbReference type="Gene3D" id="3.90.176.10">
    <property type="entry name" value="Toxin ADP-ribosyltransferase, Chain A, domain 1"/>
    <property type="match status" value="1"/>
</dbReference>
<feature type="compositionally biased region" description="Low complexity" evidence="1">
    <location>
        <begin position="662"/>
        <end position="674"/>
    </location>
</feature>
<evidence type="ECO:0000313" key="2">
    <source>
        <dbReference type="EMBL" id="MFD1325917.1"/>
    </source>
</evidence>
<feature type="region of interest" description="Disordered" evidence="1">
    <location>
        <begin position="179"/>
        <end position="221"/>
    </location>
</feature>
<dbReference type="EMBL" id="JBHTMP010000103">
    <property type="protein sequence ID" value="MFD1325917.1"/>
    <property type="molecule type" value="Genomic_DNA"/>
</dbReference>
<dbReference type="Proteomes" id="UP001597260">
    <property type="component" value="Unassembled WGS sequence"/>
</dbReference>
<organism evidence="2 3">
    <name type="scientific">Micromonospora sonneratiae</name>
    <dbReference type="NCBI Taxonomy" id="1184706"/>
    <lineage>
        <taxon>Bacteria</taxon>
        <taxon>Bacillati</taxon>
        <taxon>Actinomycetota</taxon>
        <taxon>Actinomycetes</taxon>
        <taxon>Micromonosporales</taxon>
        <taxon>Micromonosporaceae</taxon>
        <taxon>Micromonospora</taxon>
    </lineage>
</organism>
<evidence type="ECO:0000313" key="3">
    <source>
        <dbReference type="Proteomes" id="UP001597260"/>
    </source>
</evidence>
<proteinExistence type="predicted"/>
<comment type="caution">
    <text evidence="2">The sequence shown here is derived from an EMBL/GenBank/DDBJ whole genome shotgun (WGS) entry which is preliminary data.</text>
</comment>
<keyword evidence="3" id="KW-1185">Reference proteome</keyword>
<dbReference type="RefSeq" id="WP_377578890.1">
    <property type="nucleotide sequence ID" value="NZ_JBHTMP010000103.1"/>
</dbReference>
<feature type="compositionally biased region" description="Pro residues" evidence="1">
    <location>
        <begin position="203"/>
        <end position="217"/>
    </location>
</feature>
<feature type="compositionally biased region" description="Basic residues" evidence="1">
    <location>
        <begin position="191"/>
        <end position="202"/>
    </location>
</feature>
<sequence length="682" mass="69737">MTDLLAPWQRVPLPSSWRRPQPDQGVPVGQHMARYLRQASQAVGAALGRILPEAGLRAPVLDLGPWEAAGSVTPGPAGWFALAVEAGRSGFRLGGRQLAAADLARAIWHCPRWRGRPVLLVTQASAPADGAGPVLHQLAVDLGAPVYASDAGIRFTFGRAFAGGMFWCWHPRGGDEPEPVGRLLPPLGPVRARRTPSGRHPYRQPPFPVPSPPPRGRPPSAVRVPVEPVPPPVIADPGTVPAPTDPGNAPLLADPAANALPAAAPESVAGMSPGVEAALGVHVPTVPVIEVPRPDLGVRPMGLPDFQPPRLELDTCRPLATIPPAEPATVAATPLAESATVAATPLAESATVAATPTASVPAPGPAAVDAPANGADAVDVPANGPPPTPPTPRADRRVAAWLGVRARTEEADRERLRIALGWKFQAHSRAVVRALSLHPGLRSAVGTHDVLAGLVAVLALLDGVGERVNGALRGGGTPDEEVQLLARCACAGLVQLPAIGGPVFAALPAGLEVTGRYRPGKLVAEPAFTAVSLTGGTGGDTGGAGRYAIWSATARRLDQLGTPGGPGARSGQAMFAAGTRFAVLGVDDGPDGAPCVLLREIVFEHRDSGLDERVAGKLRDALAAQLQRTAPAPLPWPLGFAAGDRPFALQPGPAGALRADSGGAARPAPATPGGDSHEGVNP</sequence>
<reference evidence="3" key="1">
    <citation type="journal article" date="2019" name="Int. J. Syst. Evol. Microbiol.">
        <title>The Global Catalogue of Microorganisms (GCM) 10K type strain sequencing project: providing services to taxonomists for standard genome sequencing and annotation.</title>
        <authorList>
            <consortium name="The Broad Institute Genomics Platform"/>
            <consortium name="The Broad Institute Genome Sequencing Center for Infectious Disease"/>
            <person name="Wu L."/>
            <person name="Ma J."/>
        </authorList>
    </citation>
    <scope>NUCLEOTIDE SEQUENCE [LARGE SCALE GENOMIC DNA]</scope>
    <source>
        <strain evidence="3">JCM 31037</strain>
    </source>
</reference>
<name>A0ABW3YMW0_9ACTN</name>
<accession>A0ABW3YMW0</accession>
<evidence type="ECO:0000256" key="1">
    <source>
        <dbReference type="SAM" id="MobiDB-lite"/>
    </source>
</evidence>
<gene>
    <name evidence="2" type="ORF">ACFQ4H_33050</name>
</gene>
<protein>
    <submittedName>
        <fullName evidence="2">Uncharacterized protein</fullName>
    </submittedName>
</protein>